<protein>
    <recommendedName>
        <fullName evidence="2">FecR protein domain-containing protein</fullName>
    </recommendedName>
</protein>
<dbReference type="EMBL" id="QYBC01000026">
    <property type="protein sequence ID" value="RYB01926.1"/>
    <property type="molecule type" value="Genomic_DNA"/>
</dbReference>
<dbReference type="OrthoDB" id="6038785at2"/>
<feature type="signal peptide" evidence="1">
    <location>
        <begin position="1"/>
        <end position="36"/>
    </location>
</feature>
<evidence type="ECO:0000313" key="4">
    <source>
        <dbReference type="Proteomes" id="UP000289411"/>
    </source>
</evidence>
<dbReference type="InterPro" id="IPR006860">
    <property type="entry name" value="FecR"/>
</dbReference>
<keyword evidence="1" id="KW-0732">Signal</keyword>
<feature type="domain" description="FecR protein" evidence="2">
    <location>
        <begin position="72"/>
        <end position="174"/>
    </location>
</feature>
<sequence>MRIAILRCPPSPPSRSRALSLLALSALLLGSAAAAAAPATVGAVDKAQGQVEASQAGVPRDLAVAAPVLFGDRLRTGPAARLEAKLADGTVLTLGEKGRLTVDKFVYDPDRDGGRLALTVKSGAFLFVGGRIEGPTGGHVDIHTPVGTLGVRGTTVWGGHIDGGFGVLVLSGEVSLKTPRGTVTMRKGQGTMVYDGKAPSGAAPWPDDRVNRAVATISFDPATASEPAASEPLTFDRLLHDVLPAR</sequence>
<reference evidence="3 4" key="2">
    <citation type="submission" date="2019-02" db="EMBL/GenBank/DDBJ databases">
        <title>'Lichenibacterium ramalinii' gen. nov. sp. nov., 'Lichenibacterium minor' gen. nov. sp. nov.</title>
        <authorList>
            <person name="Pankratov T."/>
        </authorList>
    </citation>
    <scope>NUCLEOTIDE SEQUENCE [LARGE SCALE GENOMIC DNA]</scope>
    <source>
        <strain evidence="3 4">RmlP001</strain>
    </source>
</reference>
<accession>A0A4Q2R5T6</accession>
<name>A0A4Q2R5T6_9HYPH</name>
<dbReference type="Proteomes" id="UP000289411">
    <property type="component" value="Unassembled WGS sequence"/>
</dbReference>
<dbReference type="Pfam" id="PF04773">
    <property type="entry name" value="FecR"/>
    <property type="match status" value="1"/>
</dbReference>
<gene>
    <name evidence="3" type="ORF">D3272_23820</name>
</gene>
<dbReference type="Gene3D" id="2.60.120.1440">
    <property type="match status" value="1"/>
</dbReference>
<evidence type="ECO:0000256" key="1">
    <source>
        <dbReference type="SAM" id="SignalP"/>
    </source>
</evidence>
<dbReference type="PANTHER" id="PTHR38731">
    <property type="entry name" value="LIPL45-RELATED LIPOPROTEIN-RELATED"/>
    <property type="match status" value="1"/>
</dbReference>
<keyword evidence="4" id="KW-1185">Reference proteome</keyword>
<reference evidence="3 4" key="1">
    <citation type="submission" date="2018-09" db="EMBL/GenBank/DDBJ databases">
        <authorList>
            <person name="Grouzdev D.S."/>
            <person name="Krutkina M.S."/>
        </authorList>
    </citation>
    <scope>NUCLEOTIDE SEQUENCE [LARGE SCALE GENOMIC DNA]</scope>
    <source>
        <strain evidence="3 4">RmlP001</strain>
    </source>
</reference>
<organism evidence="3 4">
    <name type="scientific">Lichenibacterium ramalinae</name>
    <dbReference type="NCBI Taxonomy" id="2316527"/>
    <lineage>
        <taxon>Bacteria</taxon>
        <taxon>Pseudomonadati</taxon>
        <taxon>Pseudomonadota</taxon>
        <taxon>Alphaproteobacteria</taxon>
        <taxon>Hyphomicrobiales</taxon>
        <taxon>Lichenihabitantaceae</taxon>
        <taxon>Lichenibacterium</taxon>
    </lineage>
</organism>
<evidence type="ECO:0000259" key="2">
    <source>
        <dbReference type="Pfam" id="PF04773"/>
    </source>
</evidence>
<proteinExistence type="predicted"/>
<dbReference type="AlphaFoldDB" id="A0A4Q2R5T6"/>
<comment type="caution">
    <text evidence="3">The sequence shown here is derived from an EMBL/GenBank/DDBJ whole genome shotgun (WGS) entry which is preliminary data.</text>
</comment>
<feature type="chain" id="PRO_5020679539" description="FecR protein domain-containing protein" evidence="1">
    <location>
        <begin position="37"/>
        <end position="246"/>
    </location>
</feature>
<dbReference type="RefSeq" id="WP_129221716.1">
    <property type="nucleotide sequence ID" value="NZ_QYBC01000026.1"/>
</dbReference>
<evidence type="ECO:0000313" key="3">
    <source>
        <dbReference type="EMBL" id="RYB01926.1"/>
    </source>
</evidence>